<dbReference type="InterPro" id="IPR036590">
    <property type="entry name" value="SRAP-like"/>
</dbReference>
<evidence type="ECO:0000313" key="12">
    <source>
        <dbReference type="EMBL" id="EUB61567.1"/>
    </source>
</evidence>
<dbReference type="EMBL" id="APAU02000019">
    <property type="protein sequence ID" value="EUB61567.1"/>
    <property type="molecule type" value="Genomic_DNA"/>
</dbReference>
<keyword evidence="8" id="KW-0456">Lyase</keyword>
<dbReference type="GO" id="GO:0006508">
    <property type="term" value="P:proteolysis"/>
    <property type="evidence" value="ECO:0007669"/>
    <property type="project" value="UniProtKB-KW"/>
</dbReference>
<gene>
    <name evidence="12" type="ORF">EGR_03631</name>
</gene>
<dbReference type="PANTHER" id="PTHR13604:SF0">
    <property type="entry name" value="ABASIC SITE PROCESSING PROTEIN HMCES"/>
    <property type="match status" value="1"/>
</dbReference>
<dbReference type="GeneID" id="36339346"/>
<organism evidence="12 13">
    <name type="scientific">Echinococcus granulosus</name>
    <name type="common">Hydatid tapeworm</name>
    <dbReference type="NCBI Taxonomy" id="6210"/>
    <lineage>
        <taxon>Eukaryota</taxon>
        <taxon>Metazoa</taxon>
        <taxon>Spiralia</taxon>
        <taxon>Lophotrochozoa</taxon>
        <taxon>Platyhelminthes</taxon>
        <taxon>Cestoda</taxon>
        <taxon>Eucestoda</taxon>
        <taxon>Cyclophyllidea</taxon>
        <taxon>Taeniidae</taxon>
        <taxon>Echinococcus</taxon>
        <taxon>Echinococcus granulosus group</taxon>
    </lineage>
</organism>
<dbReference type="AlphaFoldDB" id="W6UT78"/>
<evidence type="ECO:0000313" key="13">
    <source>
        <dbReference type="Proteomes" id="UP000019149"/>
    </source>
</evidence>
<dbReference type="InterPro" id="IPR003738">
    <property type="entry name" value="SRAP"/>
</dbReference>
<evidence type="ECO:0000256" key="2">
    <source>
        <dbReference type="ARBA" id="ARBA00015888"/>
    </source>
</evidence>
<keyword evidence="7" id="KW-0238">DNA-binding</keyword>
<evidence type="ECO:0000256" key="11">
    <source>
        <dbReference type="ARBA" id="ARBA00031130"/>
    </source>
</evidence>
<dbReference type="CTD" id="36339346"/>
<dbReference type="GO" id="GO:0016829">
    <property type="term" value="F:lyase activity"/>
    <property type="evidence" value="ECO:0007669"/>
    <property type="project" value="UniProtKB-KW"/>
</dbReference>
<name>W6UT78_ECHGR</name>
<dbReference type="GO" id="GO:0003697">
    <property type="term" value="F:single-stranded DNA binding"/>
    <property type="evidence" value="ECO:0007669"/>
    <property type="project" value="InterPro"/>
</dbReference>
<keyword evidence="4" id="KW-0227">DNA damage</keyword>
<comment type="caution">
    <text evidence="12">The sequence shown here is derived from an EMBL/GenBank/DDBJ whole genome shotgun (WGS) entry which is preliminary data.</text>
</comment>
<dbReference type="RefSeq" id="XP_024352763.1">
    <property type="nucleotide sequence ID" value="XM_024492880.1"/>
</dbReference>
<evidence type="ECO:0000256" key="1">
    <source>
        <dbReference type="ARBA" id="ARBA00008136"/>
    </source>
</evidence>
<evidence type="ECO:0000256" key="7">
    <source>
        <dbReference type="ARBA" id="ARBA00023125"/>
    </source>
</evidence>
<dbReference type="GO" id="GO:0106300">
    <property type="term" value="P:protein-DNA covalent cross-linking repair"/>
    <property type="evidence" value="ECO:0007669"/>
    <property type="project" value="InterPro"/>
</dbReference>
<dbReference type="KEGG" id="egl:EGR_03631"/>
<reference evidence="12 13" key="1">
    <citation type="journal article" date="2013" name="Nat. Genet.">
        <title>The genome of the hydatid tapeworm Echinococcus granulosus.</title>
        <authorList>
            <person name="Zheng H."/>
            <person name="Zhang W."/>
            <person name="Zhang L."/>
            <person name="Zhang Z."/>
            <person name="Li J."/>
            <person name="Lu G."/>
            <person name="Zhu Y."/>
            <person name="Wang Y."/>
            <person name="Huang Y."/>
            <person name="Liu J."/>
            <person name="Kang H."/>
            <person name="Chen J."/>
            <person name="Wang L."/>
            <person name="Chen A."/>
            <person name="Yu S."/>
            <person name="Gao Z."/>
            <person name="Jin L."/>
            <person name="Gu W."/>
            <person name="Wang Z."/>
            <person name="Zhao L."/>
            <person name="Shi B."/>
            <person name="Wen H."/>
            <person name="Lin R."/>
            <person name="Jones M.K."/>
            <person name="Brejova B."/>
            <person name="Vinar T."/>
            <person name="Zhao G."/>
            <person name="McManus D.P."/>
            <person name="Chen Z."/>
            <person name="Zhou Y."/>
            <person name="Wang S."/>
        </authorList>
    </citation>
    <scope>NUCLEOTIDE SEQUENCE [LARGE SCALE GENOMIC DNA]</scope>
</reference>
<keyword evidence="3" id="KW-0645">Protease</keyword>
<dbReference type="OrthoDB" id="2111841at2759"/>
<dbReference type="OMA" id="FEWINPE"/>
<evidence type="ECO:0000256" key="4">
    <source>
        <dbReference type="ARBA" id="ARBA00022763"/>
    </source>
</evidence>
<dbReference type="PANTHER" id="PTHR13604">
    <property type="entry name" value="DC12-RELATED"/>
    <property type="match status" value="1"/>
</dbReference>
<dbReference type="Pfam" id="PF02586">
    <property type="entry name" value="SRAP"/>
    <property type="match status" value="1"/>
</dbReference>
<dbReference type="Proteomes" id="UP000019149">
    <property type="component" value="Unassembled WGS sequence"/>
</dbReference>
<keyword evidence="5" id="KW-0378">Hydrolase</keyword>
<sequence length="318" mass="36047">MCGRTACSLRKESILERLASQFNGKKKFEWRSAQSVGDFAPSFNKAPGSFNPVIISSSHLNSAFECNAQLGIVQVMLWGLIPSFVSNTLQQASSGNKFATTNARAENILERPSYMDCIKHRRRCVILAQGFYEWKKLEGGKKTPFFISLPGESEPLMLLAGFFSVNREKSLFSYSIITTGAVNEVANIHDRMPVIFRDPEDIFEWINPELCSPVSVSLLTLLILSPTVRFLQQLINKLKLLELKIYPVTPLMNSTSFDCPQCIEPLDHSKPCVYARSVRDCPKDRKIAQFFTMKRKIFENTESTLEEEPTSKKRLEDL</sequence>
<evidence type="ECO:0000256" key="8">
    <source>
        <dbReference type="ARBA" id="ARBA00023239"/>
    </source>
</evidence>
<keyword evidence="13" id="KW-1185">Reference proteome</keyword>
<proteinExistence type="inferred from homology"/>
<evidence type="ECO:0000256" key="5">
    <source>
        <dbReference type="ARBA" id="ARBA00022801"/>
    </source>
</evidence>
<protein>
    <recommendedName>
        <fullName evidence="2">Abasic site processing protein HMCES</fullName>
    </recommendedName>
    <alternativeName>
        <fullName evidence="9">Embryonic stem cell-specific 5-hydroxymethylcytosine-binding protein</fullName>
    </alternativeName>
    <alternativeName>
        <fullName evidence="10">Peptidase HMCES</fullName>
    </alternativeName>
    <alternativeName>
        <fullName evidence="11">SRAP domain-containing protein 1</fullName>
    </alternativeName>
</protein>
<dbReference type="GO" id="GO:0008233">
    <property type="term" value="F:peptidase activity"/>
    <property type="evidence" value="ECO:0007669"/>
    <property type="project" value="UniProtKB-KW"/>
</dbReference>
<evidence type="ECO:0000256" key="6">
    <source>
        <dbReference type="ARBA" id="ARBA00023124"/>
    </source>
</evidence>
<dbReference type="STRING" id="6210.W6UT78"/>
<accession>W6UT78</accession>
<comment type="similarity">
    <text evidence="1">Belongs to the SOS response-associated peptidase family.</text>
</comment>
<evidence type="ECO:0000256" key="9">
    <source>
        <dbReference type="ARBA" id="ARBA00030390"/>
    </source>
</evidence>
<keyword evidence="6" id="KW-0190">Covalent protein-DNA linkage</keyword>
<dbReference type="SUPFAM" id="SSF143081">
    <property type="entry name" value="BB1717-like"/>
    <property type="match status" value="1"/>
</dbReference>
<evidence type="ECO:0000256" key="3">
    <source>
        <dbReference type="ARBA" id="ARBA00022670"/>
    </source>
</evidence>
<dbReference type="Gene3D" id="3.90.1680.10">
    <property type="entry name" value="SOS response associated peptidase-like"/>
    <property type="match status" value="1"/>
</dbReference>
<evidence type="ECO:0000256" key="10">
    <source>
        <dbReference type="ARBA" id="ARBA00030898"/>
    </source>
</evidence>